<organism evidence="1 2">
    <name type="scientific">Gossypium arboreum</name>
    <name type="common">Tree cotton</name>
    <name type="synonym">Gossypium nanking</name>
    <dbReference type="NCBI Taxonomy" id="29729"/>
    <lineage>
        <taxon>Eukaryota</taxon>
        <taxon>Viridiplantae</taxon>
        <taxon>Streptophyta</taxon>
        <taxon>Embryophyta</taxon>
        <taxon>Tracheophyta</taxon>
        <taxon>Spermatophyta</taxon>
        <taxon>Magnoliopsida</taxon>
        <taxon>eudicotyledons</taxon>
        <taxon>Gunneridae</taxon>
        <taxon>Pentapetalae</taxon>
        <taxon>rosids</taxon>
        <taxon>malvids</taxon>
        <taxon>Malvales</taxon>
        <taxon>Malvaceae</taxon>
        <taxon>Malvoideae</taxon>
        <taxon>Gossypium</taxon>
    </lineage>
</organism>
<keyword evidence="2" id="KW-1185">Reference proteome</keyword>
<sequence>MFTLATHIICITNQIANSPYFQIGNQLSHTWSF</sequence>
<dbReference type="AlphaFoldDB" id="A0A0B0PVK0"/>
<proteinExistence type="predicted"/>
<reference evidence="2" key="1">
    <citation type="submission" date="2014-09" db="EMBL/GenBank/DDBJ databases">
        <authorList>
            <person name="Mudge J."/>
            <person name="Ramaraj T."/>
            <person name="Lindquist I.E."/>
            <person name="Bharti A.K."/>
            <person name="Sundararajan A."/>
            <person name="Cameron C.T."/>
            <person name="Woodward J.E."/>
            <person name="May G.D."/>
            <person name="Brubaker C."/>
            <person name="Broadhvest J."/>
            <person name="Wilkins T.A."/>
        </authorList>
    </citation>
    <scope>NUCLEOTIDE SEQUENCE</scope>
    <source>
        <strain evidence="2">cv. AKA8401</strain>
    </source>
</reference>
<name>A0A0B0PVK0_GOSAR</name>
<dbReference type="Proteomes" id="UP000032142">
    <property type="component" value="Unassembled WGS sequence"/>
</dbReference>
<gene>
    <name evidence="1" type="ORF">F383_13126</name>
</gene>
<dbReference type="EMBL" id="KN446660">
    <property type="protein sequence ID" value="KHG28822.1"/>
    <property type="molecule type" value="Genomic_DNA"/>
</dbReference>
<evidence type="ECO:0000313" key="2">
    <source>
        <dbReference type="Proteomes" id="UP000032142"/>
    </source>
</evidence>
<accession>A0A0B0PVK0</accession>
<evidence type="ECO:0000313" key="1">
    <source>
        <dbReference type="EMBL" id="KHG28822.1"/>
    </source>
</evidence>
<protein>
    <submittedName>
        <fullName evidence="1">Uncharacterized protein</fullName>
    </submittedName>
</protein>